<feature type="transmembrane region" description="Helical" evidence="1">
    <location>
        <begin position="250"/>
        <end position="271"/>
    </location>
</feature>
<dbReference type="EMBL" id="LFXA01000011">
    <property type="protein sequence ID" value="KNB50998.1"/>
    <property type="molecule type" value="Genomic_DNA"/>
</dbReference>
<dbReference type="Proteomes" id="UP000037288">
    <property type="component" value="Unassembled WGS sequence"/>
</dbReference>
<feature type="transmembrane region" description="Helical" evidence="1">
    <location>
        <begin position="199"/>
        <end position="218"/>
    </location>
</feature>
<organism evidence="2 3">
    <name type="scientific">Streptomyces caatingaensis</name>
    <dbReference type="NCBI Taxonomy" id="1678637"/>
    <lineage>
        <taxon>Bacteria</taxon>
        <taxon>Bacillati</taxon>
        <taxon>Actinomycetota</taxon>
        <taxon>Actinomycetes</taxon>
        <taxon>Kitasatosporales</taxon>
        <taxon>Streptomycetaceae</taxon>
        <taxon>Streptomyces</taxon>
    </lineage>
</organism>
<evidence type="ECO:0000313" key="3">
    <source>
        <dbReference type="Proteomes" id="UP000037288"/>
    </source>
</evidence>
<dbReference type="STRING" id="1678637.AC230_17765"/>
<protein>
    <recommendedName>
        <fullName evidence="4">Permease</fullName>
    </recommendedName>
</protein>
<name>A0A0K9XCN8_9ACTN</name>
<evidence type="ECO:0008006" key="4">
    <source>
        <dbReference type="Google" id="ProtNLM"/>
    </source>
</evidence>
<dbReference type="AlphaFoldDB" id="A0A0K9XCN8"/>
<dbReference type="PATRIC" id="fig|1678637.3.peg.3828"/>
<sequence>MTTERSGLRRQLYRIGRSAGRRSGGGRIRAVALLLAGLFLTLGLSSVVALHASYDGIHVRTEKRSLQFRDAKPGERPTLLAIDGFDEVGGLQHSVVYVRPLTADAPLPPGVDTWPAPGQAVLSPGLVRALEEEGATGRFGEVIGRIGDDGLASPGERMGYVNPTDRQAAGASFRPAVGFGGPRGDRFGDVMFIKDRGHLMDALLLVLLPAVALAVVAARMGSAARDKRTAVVSALGGTWRARFWLNMGEAAPPVLAGTVLGALPGAAVAVTGNVRLPWIGYRLSAADLRHWWWGLLLSGVLAAAAVLLLVCLMHRTGGSRRVRSPRAVARGHGILRWAAVACPVLVLATVWGPGRLDPQQYADLRGQLYDTGVAAVLVTLPAVVALAAAAAGQRLARAARRTGAAALLVAGRHAAAHPGVTARVVAGVAMAMVVVSQIQLTSSQFGESAAQAKATMRKVGAGLLLMELRPAKVSRERLESVLRDLPVGIEALAARTEPGSSEPRTLFKGPCTALRSVSLPCTARPVKVATRETDPRVAQAVRWTGPVADGLYVQEGSVLDGPTTVPATLLLTSPSGRELPVSRLKQLVRDDLPIGSADVDVLGARWVLGANLAVAHGRWVIFLGVPGVVLLALALALANVSEFVRFSAVVAPLSVLTGSRRLYYGTAAWSLLAPLLAAIGTSFLVSVWLAAPQESPDRGITLSLGMLTGAAGVLATLSVVMWWWGARTAVRQAGQWRPYGD</sequence>
<gene>
    <name evidence="2" type="ORF">AC230_17765</name>
</gene>
<keyword evidence="3" id="KW-1185">Reference proteome</keyword>
<feature type="transmembrane region" description="Helical" evidence="1">
    <location>
        <begin position="619"/>
        <end position="637"/>
    </location>
</feature>
<keyword evidence="1" id="KW-0472">Membrane</keyword>
<accession>A0A0K9XCN8</accession>
<feature type="transmembrane region" description="Helical" evidence="1">
    <location>
        <begin position="291"/>
        <end position="313"/>
    </location>
</feature>
<evidence type="ECO:0000313" key="2">
    <source>
        <dbReference type="EMBL" id="KNB50998.1"/>
    </source>
</evidence>
<feature type="transmembrane region" description="Helical" evidence="1">
    <location>
        <begin position="703"/>
        <end position="724"/>
    </location>
</feature>
<keyword evidence="1" id="KW-0812">Transmembrane</keyword>
<evidence type="ECO:0000256" key="1">
    <source>
        <dbReference type="SAM" id="Phobius"/>
    </source>
</evidence>
<proteinExistence type="predicted"/>
<keyword evidence="1" id="KW-1133">Transmembrane helix</keyword>
<reference evidence="3" key="1">
    <citation type="submission" date="2015-07" db="EMBL/GenBank/DDBJ databases">
        <title>Draft genome sequence of Streptomyces sp. CMAA 1322, a bacterium isolated from Caatinga biome, from dry forest semiarid of Brazil.</title>
        <authorList>
            <person name="Santos S.N."/>
            <person name="Gacesa R."/>
            <person name="Taketani R.G."/>
            <person name="Long P.F."/>
            <person name="Melo I.S."/>
        </authorList>
    </citation>
    <scope>NUCLEOTIDE SEQUENCE [LARGE SCALE GENOMIC DNA]</scope>
    <source>
        <strain evidence="3">CMAA 1322</strain>
    </source>
</reference>
<feature type="transmembrane region" description="Helical" evidence="1">
    <location>
        <begin position="671"/>
        <end position="691"/>
    </location>
</feature>
<feature type="transmembrane region" description="Helical" evidence="1">
    <location>
        <begin position="334"/>
        <end position="352"/>
    </location>
</feature>
<comment type="caution">
    <text evidence="2">The sequence shown here is derived from an EMBL/GenBank/DDBJ whole genome shotgun (WGS) entry which is preliminary data.</text>
</comment>
<feature type="transmembrane region" description="Helical" evidence="1">
    <location>
        <begin position="372"/>
        <end position="391"/>
    </location>
</feature>